<protein>
    <submittedName>
        <fullName evidence="4">Protein hipA</fullName>
    </submittedName>
</protein>
<keyword evidence="2" id="KW-0418">Kinase</keyword>
<dbReference type="Pfam" id="PF07804">
    <property type="entry name" value="HipA_C"/>
    <property type="match status" value="1"/>
</dbReference>
<evidence type="ECO:0000313" key="4">
    <source>
        <dbReference type="EMBL" id="SFV69398.1"/>
    </source>
</evidence>
<organism evidence="4">
    <name type="scientific">hydrothermal vent metagenome</name>
    <dbReference type="NCBI Taxonomy" id="652676"/>
    <lineage>
        <taxon>unclassified sequences</taxon>
        <taxon>metagenomes</taxon>
        <taxon>ecological metagenomes</taxon>
    </lineage>
</organism>
<feature type="domain" description="HipA-like C-terminal" evidence="3">
    <location>
        <begin position="7"/>
        <end position="55"/>
    </location>
</feature>
<dbReference type="AlphaFoldDB" id="A0A1W1CU42"/>
<proteinExistence type="predicted"/>
<gene>
    <name evidence="4" type="ORF">MNB_SV-13-753</name>
</gene>
<dbReference type="EMBL" id="FPHM01000135">
    <property type="protein sequence ID" value="SFV69398.1"/>
    <property type="molecule type" value="Genomic_DNA"/>
</dbReference>
<name>A0A1W1CU42_9ZZZZ</name>
<dbReference type="GO" id="GO:0016301">
    <property type="term" value="F:kinase activity"/>
    <property type="evidence" value="ECO:0007669"/>
    <property type="project" value="UniProtKB-KW"/>
</dbReference>
<evidence type="ECO:0000259" key="3">
    <source>
        <dbReference type="Pfam" id="PF07804"/>
    </source>
</evidence>
<evidence type="ECO:0000256" key="2">
    <source>
        <dbReference type="ARBA" id="ARBA00022777"/>
    </source>
</evidence>
<reference evidence="4" key="1">
    <citation type="submission" date="2016-10" db="EMBL/GenBank/DDBJ databases">
        <authorList>
            <person name="de Groot N.N."/>
        </authorList>
    </citation>
    <scope>NUCLEOTIDE SEQUENCE</scope>
</reference>
<dbReference type="InterPro" id="IPR012893">
    <property type="entry name" value="HipA-like_C"/>
</dbReference>
<evidence type="ECO:0000256" key="1">
    <source>
        <dbReference type="ARBA" id="ARBA00022679"/>
    </source>
</evidence>
<keyword evidence="1" id="KW-0808">Transferase</keyword>
<accession>A0A1W1CU42</accession>
<sequence>MAHIREGASFKKLFKSTKLCTVPAIARLELLNWAMFNLVIGNSDAHGKNFSFFVDRQG</sequence>